<dbReference type="GO" id="GO:0000271">
    <property type="term" value="P:polysaccharide biosynthetic process"/>
    <property type="evidence" value="ECO:0007669"/>
    <property type="project" value="TreeGrafter"/>
</dbReference>
<feature type="transmembrane region" description="Helical" evidence="1">
    <location>
        <begin position="15"/>
        <end position="37"/>
    </location>
</feature>
<evidence type="ECO:0008006" key="4">
    <source>
        <dbReference type="Google" id="ProtNLM"/>
    </source>
</evidence>
<dbReference type="EMBL" id="QXFY01007614">
    <property type="protein sequence ID" value="KAE9265758.1"/>
    <property type="molecule type" value="Genomic_DNA"/>
</dbReference>
<organism evidence="2 3">
    <name type="scientific">Phytophthora fragariae</name>
    <dbReference type="NCBI Taxonomy" id="53985"/>
    <lineage>
        <taxon>Eukaryota</taxon>
        <taxon>Sar</taxon>
        <taxon>Stramenopiles</taxon>
        <taxon>Oomycota</taxon>
        <taxon>Peronosporomycetes</taxon>
        <taxon>Peronosporales</taxon>
        <taxon>Peronosporaceae</taxon>
        <taxon>Phytophthora</taxon>
    </lineage>
</organism>
<proteinExistence type="predicted"/>
<dbReference type="InterPro" id="IPR050879">
    <property type="entry name" value="Acyltransferase_3"/>
</dbReference>
<dbReference type="PANTHER" id="PTHR23028">
    <property type="entry name" value="ACETYLTRANSFERASE"/>
    <property type="match status" value="1"/>
</dbReference>
<accession>A0A6G0Q272</accession>
<name>A0A6G0Q272_9STRA</name>
<evidence type="ECO:0000256" key="1">
    <source>
        <dbReference type="SAM" id="Phobius"/>
    </source>
</evidence>
<sequence>MLLPSGLSTLLEWSALRYCGKVSFSIYLLHGFVIYNLSVRSQPSYYDRIFLRFGLTLLLATLSYHVVEYPSQLVAQHVTRSLAKQELQGSTEAVHSIASKDRIVEGCGENHNRGRSTET</sequence>
<evidence type="ECO:0000313" key="3">
    <source>
        <dbReference type="Proteomes" id="UP000486351"/>
    </source>
</evidence>
<evidence type="ECO:0000313" key="2">
    <source>
        <dbReference type="EMBL" id="KAE9265758.1"/>
    </source>
</evidence>
<gene>
    <name evidence="2" type="ORF">PF008_g31781</name>
</gene>
<protein>
    <recommendedName>
        <fullName evidence="4">Acyltransferase 3 domain-containing protein</fullName>
    </recommendedName>
</protein>
<comment type="caution">
    <text evidence="2">The sequence shown here is derived from an EMBL/GenBank/DDBJ whole genome shotgun (WGS) entry which is preliminary data.</text>
</comment>
<dbReference type="PANTHER" id="PTHR23028:SF53">
    <property type="entry name" value="ACYL_TRANSF_3 DOMAIN-CONTAINING PROTEIN"/>
    <property type="match status" value="1"/>
</dbReference>
<reference evidence="2 3" key="1">
    <citation type="submission" date="2018-09" db="EMBL/GenBank/DDBJ databases">
        <title>Genomic investigation of the strawberry pathogen Phytophthora fragariae indicates pathogenicity is determined by transcriptional variation in three key races.</title>
        <authorList>
            <person name="Adams T.M."/>
            <person name="Armitage A.D."/>
            <person name="Sobczyk M.K."/>
            <person name="Bates H.J."/>
            <person name="Dunwell J.M."/>
            <person name="Nellist C.F."/>
            <person name="Harrison R.J."/>
        </authorList>
    </citation>
    <scope>NUCLEOTIDE SEQUENCE [LARGE SCALE GENOMIC DNA]</scope>
    <source>
        <strain evidence="2 3">NOV-77</strain>
    </source>
</reference>
<keyword evidence="1" id="KW-0472">Membrane</keyword>
<dbReference type="GO" id="GO:0016020">
    <property type="term" value="C:membrane"/>
    <property type="evidence" value="ECO:0007669"/>
    <property type="project" value="TreeGrafter"/>
</dbReference>
<dbReference type="Proteomes" id="UP000486351">
    <property type="component" value="Unassembled WGS sequence"/>
</dbReference>
<feature type="transmembrane region" description="Helical" evidence="1">
    <location>
        <begin position="49"/>
        <end position="67"/>
    </location>
</feature>
<keyword evidence="1" id="KW-0812">Transmembrane</keyword>
<keyword evidence="1" id="KW-1133">Transmembrane helix</keyword>
<dbReference type="AlphaFoldDB" id="A0A6G0Q272"/>